<comment type="caution">
    <text evidence="2">The sequence shown here is derived from an EMBL/GenBank/DDBJ whole genome shotgun (WGS) entry which is preliminary data.</text>
</comment>
<dbReference type="Proteomes" id="UP001595548">
    <property type="component" value="Unassembled WGS sequence"/>
</dbReference>
<keyword evidence="1" id="KW-0732">Signal</keyword>
<name>A0ABV7HN62_9GAMM</name>
<dbReference type="RefSeq" id="WP_339615471.1">
    <property type="nucleotide sequence ID" value="NZ_AP031500.1"/>
</dbReference>
<keyword evidence="3" id="KW-1185">Reference proteome</keyword>
<sequence length="100" mass="11113">MKSVIAFILLALACQLQAETVRIPIGQQEKSGEYLSTPATGMTKTRVKDHYGEPINQAGPVGEPPIYTWVYEDFIVYFEADRVIHSVVKFTPKMKAAANP</sequence>
<evidence type="ECO:0000313" key="3">
    <source>
        <dbReference type="Proteomes" id="UP001595548"/>
    </source>
</evidence>
<dbReference type="EMBL" id="JBHRTL010000006">
    <property type="protein sequence ID" value="MFC3155309.1"/>
    <property type="molecule type" value="Genomic_DNA"/>
</dbReference>
<feature type="chain" id="PRO_5045573129" evidence="1">
    <location>
        <begin position="19"/>
        <end position="100"/>
    </location>
</feature>
<gene>
    <name evidence="2" type="ORF">ACFOEB_08865</name>
</gene>
<feature type="signal peptide" evidence="1">
    <location>
        <begin position="1"/>
        <end position="18"/>
    </location>
</feature>
<reference evidence="3" key="1">
    <citation type="journal article" date="2019" name="Int. J. Syst. Evol. Microbiol.">
        <title>The Global Catalogue of Microorganisms (GCM) 10K type strain sequencing project: providing services to taxonomists for standard genome sequencing and annotation.</title>
        <authorList>
            <consortium name="The Broad Institute Genomics Platform"/>
            <consortium name="The Broad Institute Genome Sequencing Center for Infectious Disease"/>
            <person name="Wu L."/>
            <person name="Ma J."/>
        </authorList>
    </citation>
    <scope>NUCLEOTIDE SEQUENCE [LARGE SCALE GENOMIC DNA]</scope>
    <source>
        <strain evidence="3">KCTC 52141</strain>
    </source>
</reference>
<accession>A0ABV7HN62</accession>
<protein>
    <submittedName>
        <fullName evidence="2">Uncharacterized protein</fullName>
    </submittedName>
</protein>
<proteinExistence type="predicted"/>
<evidence type="ECO:0000313" key="2">
    <source>
        <dbReference type="EMBL" id="MFC3155309.1"/>
    </source>
</evidence>
<evidence type="ECO:0000256" key="1">
    <source>
        <dbReference type="SAM" id="SignalP"/>
    </source>
</evidence>
<organism evidence="2 3">
    <name type="scientific">Gilvimarinus japonicus</name>
    <dbReference type="NCBI Taxonomy" id="1796469"/>
    <lineage>
        <taxon>Bacteria</taxon>
        <taxon>Pseudomonadati</taxon>
        <taxon>Pseudomonadota</taxon>
        <taxon>Gammaproteobacteria</taxon>
        <taxon>Cellvibrionales</taxon>
        <taxon>Cellvibrionaceae</taxon>
        <taxon>Gilvimarinus</taxon>
    </lineage>
</organism>